<dbReference type="InterPro" id="IPR055208">
    <property type="entry name" value="PolB_insertion"/>
</dbReference>
<dbReference type="EMBL" id="UGMG01000001">
    <property type="protein sequence ID" value="STV70141.1"/>
    <property type="molecule type" value="Genomic_DNA"/>
</dbReference>
<accession>A0A378CF10</accession>
<dbReference type="InterPro" id="IPR012337">
    <property type="entry name" value="RNaseH-like_sf"/>
</dbReference>
<dbReference type="AlphaFoldDB" id="A0A378CF10"/>
<keyword evidence="3" id="KW-0548">Nucleotidyltransferase</keyword>
<evidence type="ECO:0000313" key="3">
    <source>
        <dbReference type="EMBL" id="STV70141.1"/>
    </source>
</evidence>
<keyword evidence="3" id="KW-0808">Transferase</keyword>
<sequence>MTQPRAGFLLTRHWRDTPQGTELSFWLATDDGPLQVTLPPQESVAFIPEAQRAQAERLLQGEKGLRFAPLALKDFHRQPIVGLYCRAHRQLMRLEKMLRDSGVTVLRRRYPPAGALSDGALYHRPGVGGRRNARLAAGQRAHEAEP</sequence>
<evidence type="ECO:0000256" key="1">
    <source>
        <dbReference type="SAM" id="MobiDB-lite"/>
    </source>
</evidence>
<dbReference type="Pfam" id="PF22587">
    <property type="entry name" value="DNApolII_insertion"/>
    <property type="match status" value="1"/>
</dbReference>
<dbReference type="Proteomes" id="UP000255239">
    <property type="component" value="Unassembled WGS sequence"/>
</dbReference>
<feature type="domain" description="DNA polymerase II insertion" evidence="2">
    <location>
        <begin position="43"/>
        <end position="103"/>
    </location>
</feature>
<evidence type="ECO:0000313" key="4">
    <source>
        <dbReference type="Proteomes" id="UP000255239"/>
    </source>
</evidence>
<organism evidence="3 4">
    <name type="scientific">Klebsiella pneumoniae</name>
    <dbReference type="NCBI Taxonomy" id="573"/>
    <lineage>
        <taxon>Bacteria</taxon>
        <taxon>Pseudomonadati</taxon>
        <taxon>Pseudomonadota</taxon>
        <taxon>Gammaproteobacteria</taxon>
        <taxon>Enterobacterales</taxon>
        <taxon>Enterobacteriaceae</taxon>
        <taxon>Klebsiella/Raoultella group</taxon>
        <taxon>Klebsiella</taxon>
        <taxon>Klebsiella pneumoniae complex</taxon>
    </lineage>
</organism>
<evidence type="ECO:0000259" key="2">
    <source>
        <dbReference type="Pfam" id="PF22587"/>
    </source>
</evidence>
<proteinExistence type="predicted"/>
<reference evidence="3 4" key="1">
    <citation type="submission" date="2018-06" db="EMBL/GenBank/DDBJ databases">
        <authorList>
            <consortium name="Pathogen Informatics"/>
            <person name="Doyle S."/>
        </authorList>
    </citation>
    <scope>NUCLEOTIDE SEQUENCE [LARGE SCALE GENOMIC DNA]</scope>
    <source>
        <strain evidence="3 4">NCTC11679</strain>
    </source>
</reference>
<gene>
    <name evidence="3" type="primary">polB_1</name>
    <name evidence="3" type="ORF">NCTC11679_04792</name>
</gene>
<dbReference type="SUPFAM" id="SSF53098">
    <property type="entry name" value="Ribonuclease H-like"/>
    <property type="match status" value="1"/>
</dbReference>
<protein>
    <submittedName>
        <fullName evidence="3">DNA polymerase II</fullName>
        <ecNumber evidence="3">2.7.7.7</ecNumber>
    </submittedName>
</protein>
<feature type="region of interest" description="Disordered" evidence="1">
    <location>
        <begin position="127"/>
        <end position="146"/>
    </location>
</feature>
<dbReference type="EC" id="2.7.7.7" evidence="3"/>
<dbReference type="Pfam" id="PF21474">
    <property type="entry name" value="DNApolII_N"/>
    <property type="match status" value="1"/>
</dbReference>
<dbReference type="GO" id="GO:0003887">
    <property type="term" value="F:DNA-directed DNA polymerase activity"/>
    <property type="evidence" value="ECO:0007669"/>
    <property type="project" value="UniProtKB-EC"/>
</dbReference>
<dbReference type="Gene3D" id="3.30.70.2250">
    <property type="match status" value="1"/>
</dbReference>
<name>A0A378CF10_KLEPN</name>